<dbReference type="VEuPathDB" id="VectorBase:GPPI040338"/>
<dbReference type="EnsemblMetazoa" id="GPPI040338-RA">
    <property type="protein sequence ID" value="GPPI040338-PA"/>
    <property type="gene ID" value="GPPI040338"/>
</dbReference>
<protein>
    <submittedName>
        <fullName evidence="1">Uncharacterized protein</fullName>
    </submittedName>
</protein>
<dbReference type="EMBL" id="JXJN01020355">
    <property type="status" value="NOT_ANNOTATED_CDS"/>
    <property type="molecule type" value="Genomic_DNA"/>
</dbReference>
<keyword evidence="2" id="KW-1185">Reference proteome</keyword>
<evidence type="ECO:0000313" key="1">
    <source>
        <dbReference type="EnsemblMetazoa" id="GPPI040338-PA"/>
    </source>
</evidence>
<name>A0A1B0BTT4_9MUSC</name>
<organism evidence="1 2">
    <name type="scientific">Glossina palpalis gambiensis</name>
    <dbReference type="NCBI Taxonomy" id="67801"/>
    <lineage>
        <taxon>Eukaryota</taxon>
        <taxon>Metazoa</taxon>
        <taxon>Ecdysozoa</taxon>
        <taxon>Arthropoda</taxon>
        <taxon>Hexapoda</taxon>
        <taxon>Insecta</taxon>
        <taxon>Pterygota</taxon>
        <taxon>Neoptera</taxon>
        <taxon>Endopterygota</taxon>
        <taxon>Diptera</taxon>
        <taxon>Brachycera</taxon>
        <taxon>Muscomorpha</taxon>
        <taxon>Hippoboscoidea</taxon>
        <taxon>Glossinidae</taxon>
        <taxon>Glossina</taxon>
    </lineage>
</organism>
<sequence>MPKCITPSSSQIMSPAHKVLEDFKVPSFSLHVSLTSASFRSNELQRSLFETSGRNRAKDACDSNTCSPISLYLTRMHKSTDFLSSSCGAALP</sequence>
<dbReference type="AlphaFoldDB" id="A0A1B0BTT4"/>
<accession>A0A1B0BTT4</accession>
<evidence type="ECO:0000313" key="2">
    <source>
        <dbReference type="Proteomes" id="UP000092460"/>
    </source>
</evidence>
<dbReference type="Proteomes" id="UP000092460">
    <property type="component" value="Unassembled WGS sequence"/>
</dbReference>
<proteinExistence type="predicted"/>
<dbReference type="STRING" id="67801.A0A1B0BTT4"/>
<reference evidence="1" key="2">
    <citation type="submission" date="2020-05" db="UniProtKB">
        <authorList>
            <consortium name="EnsemblMetazoa"/>
        </authorList>
    </citation>
    <scope>IDENTIFICATION</scope>
    <source>
        <strain evidence="1">IAEA</strain>
    </source>
</reference>
<reference evidence="2" key="1">
    <citation type="submission" date="2015-01" db="EMBL/GenBank/DDBJ databases">
        <authorList>
            <person name="Aksoy S."/>
            <person name="Warren W."/>
            <person name="Wilson R.K."/>
        </authorList>
    </citation>
    <scope>NUCLEOTIDE SEQUENCE [LARGE SCALE GENOMIC DNA]</scope>
    <source>
        <strain evidence="2">IAEA</strain>
    </source>
</reference>